<dbReference type="PANTHER" id="PTHR35093">
    <property type="entry name" value="OUTER MEMBRANE PROTEIN NMB0088-RELATED"/>
    <property type="match status" value="1"/>
</dbReference>
<dbReference type="SUPFAM" id="SSF56935">
    <property type="entry name" value="Porins"/>
    <property type="match status" value="1"/>
</dbReference>
<evidence type="ECO:0000313" key="9">
    <source>
        <dbReference type="EMBL" id="ACC98462.1"/>
    </source>
</evidence>
<dbReference type="Pfam" id="PF03349">
    <property type="entry name" value="Toluene_X"/>
    <property type="match status" value="1"/>
</dbReference>
<dbReference type="RefSeq" id="WP_012415077.1">
    <property type="nucleotide sequence ID" value="NC_010644.1"/>
</dbReference>
<keyword evidence="6" id="KW-0472">Membrane</keyword>
<comment type="subcellular location">
    <subcellularLocation>
        <location evidence="1">Cell outer membrane</location>
        <topology evidence="1">Multi-pass membrane protein</topology>
    </subcellularLocation>
</comment>
<evidence type="ECO:0000256" key="6">
    <source>
        <dbReference type="ARBA" id="ARBA00023136"/>
    </source>
</evidence>
<dbReference type="GO" id="GO:0009279">
    <property type="term" value="C:cell outer membrane"/>
    <property type="evidence" value="ECO:0007669"/>
    <property type="project" value="UniProtKB-SubCell"/>
</dbReference>
<dbReference type="KEGG" id="emi:Emin_0907"/>
<evidence type="ECO:0000256" key="1">
    <source>
        <dbReference type="ARBA" id="ARBA00004571"/>
    </source>
</evidence>
<keyword evidence="5 8" id="KW-0732">Signal</keyword>
<accession>B2KD66</accession>
<name>B2KD66_ELUMP</name>
<reference evidence="9 10" key="1">
    <citation type="journal article" date="2009" name="Appl. Environ. Microbiol.">
        <title>Genomic analysis of 'Elusimicrobium minutum,' the first cultivated representative of the phylum 'Elusimicrobia' (formerly termite group 1).</title>
        <authorList>
            <person name="Herlemann D.P.R."/>
            <person name="Geissinger O."/>
            <person name="Ikeda-Ohtsubo W."/>
            <person name="Kunin V."/>
            <person name="Sun H."/>
            <person name="Lapidus A."/>
            <person name="Hugenholtz P."/>
            <person name="Brune A."/>
        </authorList>
    </citation>
    <scope>NUCLEOTIDE SEQUENCE [LARGE SCALE GENOMIC DNA]</scope>
    <source>
        <strain evidence="9 10">Pei191</strain>
    </source>
</reference>
<proteinExistence type="inferred from homology"/>
<dbReference type="Proteomes" id="UP000001029">
    <property type="component" value="Chromosome"/>
</dbReference>
<dbReference type="GO" id="GO:0015483">
    <property type="term" value="F:long-chain fatty acid transporting porin activity"/>
    <property type="evidence" value="ECO:0007669"/>
    <property type="project" value="TreeGrafter"/>
</dbReference>
<evidence type="ECO:0000256" key="8">
    <source>
        <dbReference type="SAM" id="SignalP"/>
    </source>
</evidence>
<dbReference type="PANTHER" id="PTHR35093:SF8">
    <property type="entry name" value="OUTER MEMBRANE PROTEIN NMB0088-RELATED"/>
    <property type="match status" value="1"/>
</dbReference>
<sequence length="430" mass="47179">MIKSNMFKLLKAVFVICPFVFASMADSAGFALYEFSARGNAMGGAVMANKAEPASIATNPALITQLEGTQLQTGITAVIVSGSTTIGTEKRDLETGAFYLPAFFLTQQLREDVFFGLGFFPRYGLGGRYKDYETWSMGTVLREAYTVDLMTYSFNPNLAVKVTDDLSFAMGLEVMFLDFQERKHLVGGAKMDISGNSTTWGGNFGVLYNPGWAEKWAAALTYRTKTRHVATGRVKTPGLALPPAISFDGNASAALTLPDQLAFGLSFTPTNKLTMEANIMGIFWSSYSQLKIDYDDLSQSPGGPGNPPYLNENKNYKDVFRIGFGVEYSLNPTWDLRAGYVFDKSPINKKYMDTLVPADDRNIFSVGAGYNVSERMGIDVSYSYVLISDLSGRNVEKGNTVFKYEDASSHMIGLSFKYAFGNGPLSNRVI</sequence>
<comment type="similarity">
    <text evidence="2">Belongs to the OmpP1/FadL family.</text>
</comment>
<feature type="signal peptide" evidence="8">
    <location>
        <begin position="1"/>
        <end position="24"/>
    </location>
</feature>
<dbReference type="STRING" id="445932.Emin_0907"/>
<feature type="chain" id="PRO_5002778363" evidence="8">
    <location>
        <begin position="25"/>
        <end position="430"/>
    </location>
</feature>
<keyword evidence="3" id="KW-1134">Transmembrane beta strand</keyword>
<dbReference type="InterPro" id="IPR005017">
    <property type="entry name" value="OMPP1/FadL/TodX"/>
</dbReference>
<protein>
    <submittedName>
        <fullName evidence="9">Membrane protein putatively involved in long-chain fatty acid transport</fullName>
    </submittedName>
</protein>
<evidence type="ECO:0000313" key="10">
    <source>
        <dbReference type="Proteomes" id="UP000001029"/>
    </source>
</evidence>
<evidence type="ECO:0000256" key="5">
    <source>
        <dbReference type="ARBA" id="ARBA00022729"/>
    </source>
</evidence>
<evidence type="ECO:0000256" key="4">
    <source>
        <dbReference type="ARBA" id="ARBA00022692"/>
    </source>
</evidence>
<dbReference type="HOGENOM" id="CLU_035981_2_1_0"/>
<evidence type="ECO:0000256" key="7">
    <source>
        <dbReference type="ARBA" id="ARBA00023237"/>
    </source>
</evidence>
<keyword evidence="7" id="KW-0998">Cell outer membrane</keyword>
<gene>
    <name evidence="9" type="ordered locus">Emin_0907</name>
</gene>
<organism evidence="9 10">
    <name type="scientific">Elusimicrobium minutum (strain Pei191)</name>
    <dbReference type="NCBI Taxonomy" id="445932"/>
    <lineage>
        <taxon>Bacteria</taxon>
        <taxon>Pseudomonadati</taxon>
        <taxon>Elusimicrobiota</taxon>
        <taxon>Elusimicrobia</taxon>
        <taxon>Elusimicrobiales</taxon>
        <taxon>Elusimicrobiaceae</taxon>
        <taxon>Elusimicrobium</taxon>
    </lineage>
</organism>
<dbReference type="AlphaFoldDB" id="B2KD66"/>
<dbReference type="Gene3D" id="2.40.160.60">
    <property type="entry name" value="Outer membrane protein transport protein (OMPP1/FadL/TodX)"/>
    <property type="match status" value="1"/>
</dbReference>
<keyword evidence="4" id="KW-0812">Transmembrane</keyword>
<evidence type="ECO:0000256" key="2">
    <source>
        <dbReference type="ARBA" id="ARBA00008163"/>
    </source>
</evidence>
<evidence type="ECO:0000256" key="3">
    <source>
        <dbReference type="ARBA" id="ARBA00022452"/>
    </source>
</evidence>
<dbReference type="EMBL" id="CP001055">
    <property type="protein sequence ID" value="ACC98462.1"/>
    <property type="molecule type" value="Genomic_DNA"/>
</dbReference>
<keyword evidence="10" id="KW-1185">Reference proteome</keyword>